<organism evidence="1 2">
    <name type="scientific">Ensete ventricosum</name>
    <name type="common">Abyssinian banana</name>
    <name type="synonym">Musa ensete</name>
    <dbReference type="NCBI Taxonomy" id="4639"/>
    <lineage>
        <taxon>Eukaryota</taxon>
        <taxon>Viridiplantae</taxon>
        <taxon>Streptophyta</taxon>
        <taxon>Embryophyta</taxon>
        <taxon>Tracheophyta</taxon>
        <taxon>Spermatophyta</taxon>
        <taxon>Magnoliopsida</taxon>
        <taxon>Liliopsida</taxon>
        <taxon>Zingiberales</taxon>
        <taxon>Musaceae</taxon>
        <taxon>Ensete</taxon>
    </lineage>
</organism>
<dbReference type="AlphaFoldDB" id="A0AAV8QMG8"/>
<reference evidence="1 2" key="1">
    <citation type="submission" date="2022-12" db="EMBL/GenBank/DDBJ databases">
        <title>Chromosome-scale assembly of the Ensete ventricosum genome.</title>
        <authorList>
            <person name="Dussert Y."/>
            <person name="Stocks J."/>
            <person name="Wendawek A."/>
            <person name="Woldeyes F."/>
            <person name="Nichols R.A."/>
            <person name="Borrell J.S."/>
        </authorList>
    </citation>
    <scope>NUCLEOTIDE SEQUENCE [LARGE SCALE GENOMIC DNA]</scope>
    <source>
        <strain evidence="2">cv. Maze</strain>
        <tissue evidence="1">Seeds</tissue>
    </source>
</reference>
<gene>
    <name evidence="1" type="ORF">OPV22_023724</name>
</gene>
<sequence>MERCRWTDLAVAITRQVERDVFSDQSSSALVHRPNRLQIPDSGETPCIRDGHKRVTARHAPGTADIALTRMEQRCSSDPNRTVTG</sequence>
<accession>A0AAV8QMG8</accession>
<protein>
    <submittedName>
        <fullName evidence="1">Uncharacterized protein</fullName>
    </submittedName>
</protein>
<dbReference type="Proteomes" id="UP001222027">
    <property type="component" value="Unassembled WGS sequence"/>
</dbReference>
<dbReference type="EMBL" id="JAQQAF010000006">
    <property type="protein sequence ID" value="KAJ8479997.1"/>
    <property type="molecule type" value="Genomic_DNA"/>
</dbReference>
<keyword evidence="2" id="KW-1185">Reference proteome</keyword>
<evidence type="ECO:0000313" key="1">
    <source>
        <dbReference type="EMBL" id="KAJ8479997.1"/>
    </source>
</evidence>
<comment type="caution">
    <text evidence="1">The sequence shown here is derived from an EMBL/GenBank/DDBJ whole genome shotgun (WGS) entry which is preliminary data.</text>
</comment>
<evidence type="ECO:0000313" key="2">
    <source>
        <dbReference type="Proteomes" id="UP001222027"/>
    </source>
</evidence>
<proteinExistence type="predicted"/>
<name>A0AAV8QMG8_ENSVE</name>